<dbReference type="EMBL" id="LR828261">
    <property type="protein sequence ID" value="CAD0333952.1"/>
    <property type="molecule type" value="Genomic_DNA"/>
</dbReference>
<dbReference type="InterPro" id="IPR051785">
    <property type="entry name" value="MMCE/EMCE_epimerase"/>
</dbReference>
<dbReference type="GO" id="GO:0046872">
    <property type="term" value="F:metal ion binding"/>
    <property type="evidence" value="ECO:0007669"/>
    <property type="project" value="UniProtKB-KW"/>
</dbReference>
<dbReference type="InterPro" id="IPR004360">
    <property type="entry name" value="Glyas_Fos-R_dOase_dom"/>
</dbReference>
<dbReference type="GO" id="GO:0046491">
    <property type="term" value="P:L-methylmalonyl-CoA metabolic process"/>
    <property type="evidence" value="ECO:0007669"/>
    <property type="project" value="TreeGrafter"/>
</dbReference>
<protein>
    <submittedName>
        <fullName evidence="4">Glyoxalase</fullName>
    </submittedName>
</protein>
<reference evidence="5" key="2">
    <citation type="journal article" date="2020" name="Syst. Appl. Microbiol.">
        <title>Clarifying the taxonomy of the causal agent of bacterial leaf spot of lettuce through a polyphasic approach reveals that Xanthomonas cynarae Trebaol et al. 2000 emend. Timilsina et al. 2019 is a later heterotypic synonym of Xanthomonas hortorum Vauterin et al. 1995.</title>
        <authorList>
            <person name="Moriniere L."/>
            <person name="Burlet A."/>
            <person name="Rosenthal E.R."/>
            <person name="Nesme X."/>
            <person name="Portier P."/>
            <person name="Bull C.T."/>
            <person name="Lavire C."/>
            <person name="Fischer-Le Saux M."/>
            <person name="Bertolla F."/>
        </authorList>
    </citation>
    <scope>NUCLEOTIDE SEQUENCE [LARGE SCALE GENOMIC DNA]</scope>
    <source>
        <strain evidence="5">CFBP2533</strain>
    </source>
</reference>
<dbReference type="GO" id="GO:0004493">
    <property type="term" value="F:methylmalonyl-CoA epimerase activity"/>
    <property type="evidence" value="ECO:0007669"/>
    <property type="project" value="TreeGrafter"/>
</dbReference>
<evidence type="ECO:0000313" key="3">
    <source>
        <dbReference type="EMBL" id="CAD0333952.1"/>
    </source>
</evidence>
<reference evidence="4" key="3">
    <citation type="journal article" date="2020" name="Syst. Appl. Microbiol.">
        <title>Clarifying the taxonomy of the causal agent of bacterial leaf spot of lettuce through a polyphasic approach reveals that Xanthomonas cynarae Trebaol et al. 2000 emend. Timilsina et al. 2019 is a later heterotypic synonym of Xanthomonas hortorum Vauterin et al. 1995.</title>
        <authorList>
            <person name="Moriniere L."/>
            <person name="Burlet A."/>
            <person name="Rosenthal E.R."/>
            <person name="Nesme X."/>
            <person name="Portier P."/>
            <person name="Bull C.T."/>
            <person name="Lavire C."/>
            <person name="Fischer-Le Saux M."/>
            <person name="Bertolla F."/>
        </authorList>
    </citation>
    <scope>NUCLEOTIDE SEQUENCE</scope>
    <source>
        <strain evidence="4">CFBP2533</strain>
    </source>
</reference>
<gene>
    <name evidence="3" type="ORF">CFBP2533_23460</name>
    <name evidence="4" type="ORF">E1J24_05370</name>
</gene>
<dbReference type="PANTHER" id="PTHR43048">
    <property type="entry name" value="METHYLMALONYL-COA EPIMERASE"/>
    <property type="match status" value="1"/>
</dbReference>
<dbReference type="InterPro" id="IPR029068">
    <property type="entry name" value="Glyas_Bleomycin-R_OHBP_Dase"/>
</dbReference>
<proteinExistence type="predicted"/>
<evidence type="ECO:0000259" key="2">
    <source>
        <dbReference type="PROSITE" id="PS51819"/>
    </source>
</evidence>
<accession>A0A6V7DGG7</accession>
<dbReference type="Proteomes" id="UP000548771">
    <property type="component" value="Unassembled WGS sequence"/>
</dbReference>
<dbReference type="PANTHER" id="PTHR43048:SF3">
    <property type="entry name" value="METHYLMALONYL-COA EPIMERASE, MITOCHONDRIAL"/>
    <property type="match status" value="1"/>
</dbReference>
<reference evidence="4" key="1">
    <citation type="submission" date="2019-03" db="EMBL/GenBank/DDBJ databases">
        <authorList>
            <person name="Moriniere L."/>
            <person name="Burlet A."/>
            <person name="Rosenthal E."/>
            <person name="Portier P."/>
            <person name="Lavire C."/>
            <person name="Nesme X."/>
            <person name="Bull C.T."/>
            <person name="Le Saux M."/>
            <person name="Bertolla F."/>
        </authorList>
    </citation>
    <scope>NUCLEOTIDE SEQUENCE</scope>
    <source>
        <strain evidence="4">CFBP2533</strain>
    </source>
</reference>
<feature type="domain" description="VOC" evidence="2">
    <location>
        <begin position="17"/>
        <end position="145"/>
    </location>
</feature>
<dbReference type="RefSeq" id="WP_168957645.1">
    <property type="nucleotide sequence ID" value="NZ_CP098604.1"/>
</dbReference>
<reference evidence="3" key="4">
    <citation type="submission" date="2020-07" db="EMBL/GenBank/DDBJ databases">
        <authorList>
            <person name="Pothier F. J."/>
        </authorList>
    </citation>
    <scope>NUCLEOTIDE SEQUENCE</scope>
    <source>
        <strain evidence="3">CFBP 2533</strain>
    </source>
</reference>
<dbReference type="Pfam" id="PF00903">
    <property type="entry name" value="Glyoxalase"/>
    <property type="match status" value="1"/>
</dbReference>
<dbReference type="Gene3D" id="3.10.180.10">
    <property type="entry name" value="2,3-Dihydroxybiphenyl 1,2-Dioxygenase, domain 1"/>
    <property type="match status" value="1"/>
</dbReference>
<dbReference type="AlphaFoldDB" id="A0A6V7DGG7"/>
<organism evidence="3">
    <name type="scientific">Xanthomonas hortorum pv. pelargonii</name>
    <dbReference type="NCBI Taxonomy" id="453602"/>
    <lineage>
        <taxon>Bacteria</taxon>
        <taxon>Pseudomonadati</taxon>
        <taxon>Pseudomonadota</taxon>
        <taxon>Gammaproteobacteria</taxon>
        <taxon>Lysobacterales</taxon>
        <taxon>Lysobacteraceae</taxon>
        <taxon>Xanthomonas</taxon>
    </lineage>
</organism>
<sequence length="169" mass="18552">MTASPLQHTDPTPRYNSIDHIALAVQDLEAAVDFFQHRLGFELIGRRQIAGKRTGMISAEMRQGEITFVLCQGTEPESQVSRLIEHHGVGVAHIALRVDDVHATTGQLRERGLGFDTSVIEGSGLKQAFSSRDSTTGLCFELIERHGESGFQDASVNELFAQLERSGAY</sequence>
<dbReference type="EMBL" id="SMDX01000004">
    <property type="protein sequence ID" value="NMI21315.1"/>
    <property type="molecule type" value="Genomic_DNA"/>
</dbReference>
<dbReference type="SUPFAM" id="SSF54593">
    <property type="entry name" value="Glyoxalase/Bleomycin resistance protein/Dihydroxybiphenyl dioxygenase"/>
    <property type="match status" value="1"/>
</dbReference>
<dbReference type="PROSITE" id="PS51819">
    <property type="entry name" value="VOC"/>
    <property type="match status" value="1"/>
</dbReference>
<evidence type="ECO:0000256" key="1">
    <source>
        <dbReference type="ARBA" id="ARBA00022723"/>
    </source>
</evidence>
<dbReference type="InterPro" id="IPR037523">
    <property type="entry name" value="VOC_core"/>
</dbReference>
<evidence type="ECO:0000313" key="4">
    <source>
        <dbReference type="EMBL" id="NMI21315.1"/>
    </source>
</evidence>
<evidence type="ECO:0000313" key="5">
    <source>
        <dbReference type="Proteomes" id="UP000548771"/>
    </source>
</evidence>
<keyword evidence="1" id="KW-0479">Metal-binding</keyword>
<name>A0A6V7DGG7_9XANT</name>
<dbReference type="EMBL" id="LR828261">
    <property type="protein sequence ID" value="CAD0333958.1"/>
    <property type="molecule type" value="Genomic_DNA"/>
</dbReference>